<dbReference type="GO" id="GO:0004760">
    <property type="term" value="F:L-serine-pyruvate transaminase activity"/>
    <property type="evidence" value="ECO:0007669"/>
    <property type="project" value="TreeGrafter"/>
</dbReference>
<dbReference type="PIRSF" id="PIRSF000524">
    <property type="entry name" value="SPT"/>
    <property type="match status" value="1"/>
</dbReference>
<evidence type="ECO:0000313" key="10">
    <source>
        <dbReference type="EMBL" id="PKQ28510.1"/>
    </source>
</evidence>
<comment type="function">
    <text evidence="5">Soluble hydrogenase catalyzes both production and consumption of hydrogen from suitable artificial electron donors or acceptors. This subunit catalyzes the tritium-exchange activity.</text>
</comment>
<evidence type="ECO:0000256" key="3">
    <source>
        <dbReference type="ARBA" id="ARBA00011771"/>
    </source>
</evidence>
<evidence type="ECO:0000256" key="5">
    <source>
        <dbReference type="ARBA" id="ARBA00054899"/>
    </source>
</evidence>
<dbReference type="InterPro" id="IPR024169">
    <property type="entry name" value="SP_NH2Trfase/AEP_transaminase"/>
</dbReference>
<evidence type="ECO:0000256" key="7">
    <source>
        <dbReference type="PIRSR" id="PIRSR000524-1"/>
    </source>
</evidence>
<dbReference type="Pfam" id="PF00266">
    <property type="entry name" value="Aminotran_5"/>
    <property type="match status" value="1"/>
</dbReference>
<gene>
    <name evidence="10" type="ORF">CVT63_02530</name>
</gene>
<dbReference type="SUPFAM" id="SSF53383">
    <property type="entry name" value="PLP-dependent transferases"/>
    <property type="match status" value="1"/>
</dbReference>
<feature type="domain" description="Aminotransferase class V" evidence="9">
    <location>
        <begin position="2"/>
        <end position="302"/>
    </location>
</feature>
<protein>
    <recommendedName>
        <fullName evidence="6">Tritium exchange subunit</fullName>
    </recommendedName>
</protein>
<feature type="modified residue" description="N6-(pyridoxal phosphate)lysine" evidence="8">
    <location>
        <position position="165"/>
    </location>
</feature>
<comment type="caution">
    <text evidence="10">The sequence shown here is derived from an EMBL/GenBank/DDBJ whole genome shotgun (WGS) entry which is preliminary data.</text>
</comment>
<evidence type="ECO:0000313" key="11">
    <source>
        <dbReference type="Proteomes" id="UP000233654"/>
    </source>
</evidence>
<accession>A0A2N3G722</accession>
<dbReference type="InterPro" id="IPR015422">
    <property type="entry name" value="PyrdxlP-dep_Trfase_small"/>
</dbReference>
<evidence type="ECO:0000256" key="1">
    <source>
        <dbReference type="ARBA" id="ARBA00001933"/>
    </source>
</evidence>
<comment type="cofactor">
    <cofactor evidence="1 8">
        <name>pyridoxal 5'-phosphate</name>
        <dbReference type="ChEBI" id="CHEBI:597326"/>
    </cofactor>
</comment>
<evidence type="ECO:0000256" key="4">
    <source>
        <dbReference type="ARBA" id="ARBA00022898"/>
    </source>
</evidence>
<dbReference type="AlphaFoldDB" id="A0A2N3G722"/>
<keyword evidence="10" id="KW-0032">Aminotransferase</keyword>
<evidence type="ECO:0000256" key="8">
    <source>
        <dbReference type="PIRSR" id="PIRSR000524-50"/>
    </source>
</evidence>
<dbReference type="InterPro" id="IPR015424">
    <property type="entry name" value="PyrdxlP-dep_Trfase"/>
</dbReference>
<evidence type="ECO:0000256" key="2">
    <source>
        <dbReference type="ARBA" id="ARBA00009236"/>
    </source>
</evidence>
<dbReference type="InterPro" id="IPR000192">
    <property type="entry name" value="Aminotrans_V_dom"/>
</dbReference>
<keyword evidence="10" id="KW-0808">Transferase</keyword>
<reference evidence="10 11" key="1">
    <citation type="journal article" date="2017" name="ISME J.">
        <title>Potential for microbial H2 and metal transformations associated with novel bacteria and archaea in deep terrestrial subsurface sediments.</title>
        <authorList>
            <person name="Hernsdorf A.W."/>
            <person name="Amano Y."/>
            <person name="Miyakawa K."/>
            <person name="Ise K."/>
            <person name="Suzuki Y."/>
            <person name="Anantharaman K."/>
            <person name="Probst A."/>
            <person name="Burstein D."/>
            <person name="Thomas B.C."/>
            <person name="Banfield J.F."/>
        </authorList>
    </citation>
    <scope>NUCLEOTIDE SEQUENCE [LARGE SCALE GENOMIC DNA]</scope>
    <source>
        <strain evidence="10">HGW-Actinobacteria-3</strain>
    </source>
</reference>
<dbReference type="Gene3D" id="3.90.1150.10">
    <property type="entry name" value="Aspartate Aminotransferase, domain 1"/>
    <property type="match status" value="1"/>
</dbReference>
<comment type="subunit">
    <text evidence="3">Heterodimer of a large and a small subunit.</text>
</comment>
<dbReference type="Proteomes" id="UP000233654">
    <property type="component" value="Unassembled WGS sequence"/>
</dbReference>
<keyword evidence="4 8" id="KW-0663">Pyridoxal phosphate</keyword>
<comment type="similarity">
    <text evidence="2">Belongs to the class-V pyridoxal-phosphate-dependent aminotransferase family.</text>
</comment>
<dbReference type="GO" id="GO:0019265">
    <property type="term" value="P:glycine biosynthetic process, by transamination of glyoxylate"/>
    <property type="evidence" value="ECO:0007669"/>
    <property type="project" value="TreeGrafter"/>
</dbReference>
<evidence type="ECO:0000256" key="6">
    <source>
        <dbReference type="ARBA" id="ARBA00079151"/>
    </source>
</evidence>
<organism evidence="10 11">
    <name type="scientific">Candidatus Anoxymicrobium japonicum</name>
    <dbReference type="NCBI Taxonomy" id="2013648"/>
    <lineage>
        <taxon>Bacteria</taxon>
        <taxon>Bacillati</taxon>
        <taxon>Actinomycetota</taxon>
        <taxon>Candidatus Geothermincolia</taxon>
        <taxon>Candidatus Geothermincolales</taxon>
        <taxon>Candidatus Anoxymicrobiaceae</taxon>
        <taxon>Candidatus Anoxymicrobium</taxon>
    </lineage>
</organism>
<dbReference type="InterPro" id="IPR015421">
    <property type="entry name" value="PyrdxlP-dep_Trfase_major"/>
</dbReference>
<dbReference type="PANTHER" id="PTHR21152">
    <property type="entry name" value="AMINOTRANSFERASE CLASS V"/>
    <property type="match status" value="1"/>
</dbReference>
<feature type="binding site" evidence="7">
    <location>
        <position position="311"/>
    </location>
    <ligand>
        <name>substrate</name>
    </ligand>
</feature>
<evidence type="ECO:0000259" key="9">
    <source>
        <dbReference type="Pfam" id="PF00266"/>
    </source>
</evidence>
<name>A0A2N3G722_9ACTN</name>
<dbReference type="EMBL" id="PHEX01000014">
    <property type="protein sequence ID" value="PKQ28510.1"/>
    <property type="molecule type" value="Genomic_DNA"/>
</dbReference>
<proteinExistence type="inferred from homology"/>
<dbReference type="GO" id="GO:0008453">
    <property type="term" value="F:alanine-glyoxylate transaminase activity"/>
    <property type="evidence" value="ECO:0007669"/>
    <property type="project" value="TreeGrafter"/>
</dbReference>
<dbReference type="FunFam" id="3.40.640.10:FF:000054">
    <property type="entry name" value="Serine--glyoxylate aminotransferase"/>
    <property type="match status" value="1"/>
</dbReference>
<sequence length="354" mass="37737">MIHHRSAEFGELLARVLDGLKYVFQTENEVLLFTSSGTGAMEGAIANCFSPGDRVLAFAGGKFGERLVEIACAFGLDVVVVEYEWGDCADPGELERALAANPDARGVMLTQSETSTGVVNDVEAFGRIVAKTDALFLVDAISGLGAVDLKTDEWGVDLCVSGSQKALMTPPGLAFVAVSDRAWKAVDAARCPSYYFSFAAARDSQKKTPPQTPYTPAITLVQALDAAIAMIKEEGRPATYARHERFARATQAAVEALGLRFVANDRSRAFVATSVWAPDGISAGDITSLMRNEFGVFIAGGQGKLKGKIFRLGHVGFFDQFDIITQIAALELALEKLGHPVEVGRGVAAALKLL</sequence>
<dbReference type="Gene3D" id="3.40.640.10">
    <property type="entry name" value="Type I PLP-dependent aspartate aminotransferase-like (Major domain)"/>
    <property type="match status" value="1"/>
</dbReference>
<dbReference type="PANTHER" id="PTHR21152:SF40">
    <property type="entry name" value="ALANINE--GLYOXYLATE AMINOTRANSFERASE"/>
    <property type="match status" value="1"/>
</dbReference>